<feature type="region of interest" description="Disordered" evidence="1">
    <location>
        <begin position="168"/>
        <end position="201"/>
    </location>
</feature>
<dbReference type="InParanoid" id="A0A165HSI7"/>
<keyword evidence="3" id="KW-1185">Reference proteome</keyword>
<feature type="region of interest" description="Disordered" evidence="1">
    <location>
        <begin position="215"/>
        <end position="234"/>
    </location>
</feature>
<dbReference type="EMBL" id="KV427606">
    <property type="protein sequence ID" value="KZT12127.1"/>
    <property type="molecule type" value="Genomic_DNA"/>
</dbReference>
<dbReference type="AlphaFoldDB" id="A0A165HSI7"/>
<feature type="region of interest" description="Disordered" evidence="1">
    <location>
        <begin position="290"/>
        <end position="347"/>
    </location>
</feature>
<gene>
    <name evidence="2" type="ORF">LAESUDRAFT_167347</name>
</gene>
<evidence type="ECO:0000313" key="3">
    <source>
        <dbReference type="Proteomes" id="UP000076871"/>
    </source>
</evidence>
<feature type="compositionally biased region" description="Low complexity" evidence="1">
    <location>
        <begin position="170"/>
        <end position="179"/>
    </location>
</feature>
<dbReference type="RefSeq" id="XP_040769775.1">
    <property type="nucleotide sequence ID" value="XM_040901421.1"/>
</dbReference>
<name>A0A165HSI7_9APHY</name>
<sequence length="411" mass="44517">MSAPIPFLHRSSSRTLVDRPPARIKAEAVYQSRDTSPHTPQASLPIAIPRRKTVCPPPSSPLRLQPSPELVFNFDFSVSPCSFQGHGQMITRMDEWAQNAPFLHQRGRTNILLAHQCHQQQKAVLEGVRRFERTPGEMTFLHTDAQNVDLIEDNEKTTIVECVDVKPAPSSGASSIRSSVGFAMPPSDTPATGSSHRTHRSTYSSPALLTAAFQQSLASSVQTPSPPASPPRELSPIVFHTPSPVSPPSSRGHRRVLSAIFPRNDANPQLLRTAAAPVVSFKVAQAERSASGSGTGTCAAAFPRGRSPYPGIAPRPRRRSSAGSCRAPTVVGTGRGLAGHGRAPGSRSSLILSTEEIERSLDYHDVQVVERENIKPVPVDIPKEGDPERCRERGRARGRGIMGLRGVPVRW</sequence>
<dbReference type="GeneID" id="63818453"/>
<evidence type="ECO:0000256" key="1">
    <source>
        <dbReference type="SAM" id="MobiDB-lite"/>
    </source>
</evidence>
<feature type="compositionally biased region" description="Basic and acidic residues" evidence="1">
    <location>
        <begin position="381"/>
        <end position="395"/>
    </location>
</feature>
<reference evidence="2 3" key="1">
    <citation type="journal article" date="2016" name="Mol. Biol. Evol.">
        <title>Comparative Genomics of Early-Diverging Mushroom-Forming Fungi Provides Insights into the Origins of Lignocellulose Decay Capabilities.</title>
        <authorList>
            <person name="Nagy L.G."/>
            <person name="Riley R."/>
            <person name="Tritt A."/>
            <person name="Adam C."/>
            <person name="Daum C."/>
            <person name="Floudas D."/>
            <person name="Sun H."/>
            <person name="Yadav J.S."/>
            <person name="Pangilinan J."/>
            <person name="Larsson K.H."/>
            <person name="Matsuura K."/>
            <person name="Barry K."/>
            <person name="Labutti K."/>
            <person name="Kuo R."/>
            <person name="Ohm R.A."/>
            <person name="Bhattacharya S.S."/>
            <person name="Shirouzu T."/>
            <person name="Yoshinaga Y."/>
            <person name="Martin F.M."/>
            <person name="Grigoriev I.V."/>
            <person name="Hibbett D.S."/>
        </authorList>
    </citation>
    <scope>NUCLEOTIDE SEQUENCE [LARGE SCALE GENOMIC DNA]</scope>
    <source>
        <strain evidence="2 3">93-53</strain>
    </source>
</reference>
<evidence type="ECO:0000313" key="2">
    <source>
        <dbReference type="EMBL" id="KZT12127.1"/>
    </source>
</evidence>
<dbReference type="OrthoDB" id="2754671at2759"/>
<proteinExistence type="predicted"/>
<accession>A0A165HSI7</accession>
<organism evidence="2 3">
    <name type="scientific">Laetiporus sulphureus 93-53</name>
    <dbReference type="NCBI Taxonomy" id="1314785"/>
    <lineage>
        <taxon>Eukaryota</taxon>
        <taxon>Fungi</taxon>
        <taxon>Dikarya</taxon>
        <taxon>Basidiomycota</taxon>
        <taxon>Agaricomycotina</taxon>
        <taxon>Agaricomycetes</taxon>
        <taxon>Polyporales</taxon>
        <taxon>Laetiporus</taxon>
    </lineage>
</organism>
<dbReference type="Proteomes" id="UP000076871">
    <property type="component" value="Unassembled WGS sequence"/>
</dbReference>
<feature type="compositionally biased region" description="Low complexity" evidence="1">
    <location>
        <begin position="290"/>
        <end position="301"/>
    </location>
</feature>
<feature type="region of interest" description="Disordered" evidence="1">
    <location>
        <begin position="378"/>
        <end position="397"/>
    </location>
</feature>
<protein>
    <submittedName>
        <fullName evidence="2">Uncharacterized protein</fullName>
    </submittedName>
</protein>